<feature type="compositionally biased region" description="Low complexity" evidence="1">
    <location>
        <begin position="98"/>
        <end position="117"/>
    </location>
</feature>
<feature type="signal peptide" evidence="2">
    <location>
        <begin position="1"/>
        <end position="20"/>
    </location>
</feature>
<reference evidence="4" key="1">
    <citation type="submission" date="2022-11" db="UniProtKB">
        <authorList>
            <consortium name="WormBaseParasite"/>
        </authorList>
    </citation>
    <scope>IDENTIFICATION</scope>
</reference>
<proteinExistence type="predicted"/>
<feature type="region of interest" description="Disordered" evidence="1">
    <location>
        <begin position="575"/>
        <end position="611"/>
    </location>
</feature>
<feature type="region of interest" description="Disordered" evidence="1">
    <location>
        <begin position="85"/>
        <end position="127"/>
    </location>
</feature>
<name>A0A914KQM0_MELIC</name>
<keyword evidence="2" id="KW-0732">Signal</keyword>
<accession>A0A914KQM0</accession>
<evidence type="ECO:0000313" key="3">
    <source>
        <dbReference type="Proteomes" id="UP000887563"/>
    </source>
</evidence>
<dbReference type="Proteomes" id="UP000887563">
    <property type="component" value="Unplaced"/>
</dbReference>
<evidence type="ECO:0000313" key="4">
    <source>
        <dbReference type="WBParaSite" id="Minc3s00078g03784"/>
    </source>
</evidence>
<evidence type="ECO:0000256" key="2">
    <source>
        <dbReference type="SAM" id="SignalP"/>
    </source>
</evidence>
<protein>
    <submittedName>
        <fullName evidence="4">Uncharacterized protein</fullName>
    </submittedName>
</protein>
<keyword evidence="3" id="KW-1185">Reference proteome</keyword>
<sequence length="676" mass="77855">MRLELLVGIFITIFVSNGHAGRIRFESKISTPNKAIRGNGYLNPKTKQQIPKKSAMKMRKFTQSFNHVSTPNGHEMEYSMQHEMYNPKPRSKPKQKTAPVQEPAPSQPAPVQQQSPDPVQPPQPTPWDKKELVEHVIAAYKNSCKSSDIVIFSPEEKHKLVSSIKKMPLVVNNFTWVMNVEMFCTLNFWRVHSCFNMPLEGGFKTALATNGIEFNENSGAHGSVCALIRKFESDELKESRTLAKDELKDNLAHILLDEFHKSRSLPHPSEPFLIAFPLKGANVAYWTLATKIEQFNTHLSKQASDFCTAFHSEQQLFDHFEKFTAGTEKTKLDDAFRNLTNVMNSIPLVKAIGKEGSEENCTYDLFLFRAELEFFLALDNAIIDWLAKNGTHDHEYFCPEWRRHCLYEKIRQRIREVKKITEGLIKNLHGWFDGRTHGRINEDFDHFVKNYVAERFRIKIPPPPKPEPMRVKVKYEQGGYKNKMIYEHDGRNKMRMITKVAHPNPKIGTKKFTNEMYMPKAAFANPNNFSFNHQYNHGVQEDMSEEGDDNEMMYKPKSAYATPNKFSFKHEYNNGLHNDMSEELGEGDEHEGSEQNEGEHGMDMDASDEGGMHTNMEMSHEFDQHPYGDMQDTSIEMGHEEIMDKNGKKRNAINYRCRVGANQMNYQFGYDPACAA</sequence>
<evidence type="ECO:0000256" key="1">
    <source>
        <dbReference type="SAM" id="MobiDB-lite"/>
    </source>
</evidence>
<feature type="compositionally biased region" description="Basic and acidic residues" evidence="1">
    <location>
        <begin position="590"/>
        <end position="603"/>
    </location>
</feature>
<dbReference type="WBParaSite" id="Minc3s00078g03784">
    <property type="protein sequence ID" value="Minc3s00078g03784"/>
    <property type="gene ID" value="Minc3s00078g03784"/>
</dbReference>
<dbReference type="AlphaFoldDB" id="A0A914KQM0"/>
<feature type="chain" id="PRO_5037480382" evidence="2">
    <location>
        <begin position="21"/>
        <end position="676"/>
    </location>
</feature>
<organism evidence="3 4">
    <name type="scientific">Meloidogyne incognita</name>
    <name type="common">Southern root-knot nematode worm</name>
    <name type="synonym">Oxyuris incognita</name>
    <dbReference type="NCBI Taxonomy" id="6306"/>
    <lineage>
        <taxon>Eukaryota</taxon>
        <taxon>Metazoa</taxon>
        <taxon>Ecdysozoa</taxon>
        <taxon>Nematoda</taxon>
        <taxon>Chromadorea</taxon>
        <taxon>Rhabditida</taxon>
        <taxon>Tylenchina</taxon>
        <taxon>Tylenchomorpha</taxon>
        <taxon>Tylenchoidea</taxon>
        <taxon>Meloidogynidae</taxon>
        <taxon>Meloidogyninae</taxon>
        <taxon>Meloidogyne</taxon>
        <taxon>Meloidogyne incognita group</taxon>
    </lineage>
</organism>